<gene>
    <name evidence="4" type="primary">murQ_2</name>
    <name evidence="4" type="ORF">DEVEQU_02919</name>
</gene>
<sequence>MAAVRQLDKWYFFGIIVAEESEMATRQTERRHPDGAGLDQRPDADILSVLSRAQAEAAVSVADSLPQLAAAAQLAADAIASGGRLIYAAAGSSGLMALADALELPGTYAIDPAQIVVLLAGGMGSLIHMQGGPEDDGEAARAAVAKLQPTSRDCLIAVSASGNTPYPLAAARTARDAGARSIGIANNAGATLFSVTDVSVHLPTPPEVIAGSTRMGAATAQKIALNLISTLMAIHLGHVHDGYMVNVIADNAKLRERARGIVMAITGVDAEEAERALDVSDGAVKPAVLIAAGCESIERATELLSRHAGKLRPALMELG</sequence>
<proteinExistence type="predicted"/>
<dbReference type="PANTHER" id="PTHR10088:SF4">
    <property type="entry name" value="GLUCOKINASE REGULATORY PROTEIN"/>
    <property type="match status" value="1"/>
</dbReference>
<evidence type="ECO:0000313" key="4">
    <source>
        <dbReference type="EMBL" id="VDS05775.1"/>
    </source>
</evidence>
<keyword evidence="5" id="KW-1185">Reference proteome</keyword>
<dbReference type="GO" id="GO:0097367">
    <property type="term" value="F:carbohydrate derivative binding"/>
    <property type="evidence" value="ECO:0007669"/>
    <property type="project" value="InterPro"/>
</dbReference>
<dbReference type="NCBIfam" id="NF003915">
    <property type="entry name" value="PRK05441.1"/>
    <property type="match status" value="1"/>
</dbReference>
<dbReference type="GO" id="GO:0009254">
    <property type="term" value="P:peptidoglycan turnover"/>
    <property type="evidence" value="ECO:0007669"/>
    <property type="project" value="TreeGrafter"/>
</dbReference>
<dbReference type="EMBL" id="UZWD01000035">
    <property type="protein sequence ID" value="VDS05775.1"/>
    <property type="molecule type" value="Genomic_DNA"/>
</dbReference>
<organism evidence="4 5">
    <name type="scientific">Devosia equisanguinis</name>
    <dbReference type="NCBI Taxonomy" id="2490941"/>
    <lineage>
        <taxon>Bacteria</taxon>
        <taxon>Pseudomonadati</taxon>
        <taxon>Pseudomonadota</taxon>
        <taxon>Alphaproteobacteria</taxon>
        <taxon>Hyphomicrobiales</taxon>
        <taxon>Devosiaceae</taxon>
        <taxon>Devosia</taxon>
    </lineage>
</organism>
<reference evidence="4 5" key="1">
    <citation type="submission" date="2018-12" db="EMBL/GenBank/DDBJ databases">
        <authorList>
            <person name="Criscuolo A."/>
        </authorList>
    </citation>
    <scope>NUCLEOTIDE SEQUENCE [LARGE SCALE GENOMIC DNA]</scope>
    <source>
        <strain evidence="4">ACIP1116281</strain>
    </source>
</reference>
<dbReference type="InterPro" id="IPR005488">
    <property type="entry name" value="Etherase_MurQ"/>
</dbReference>
<dbReference type="InterPro" id="IPR001347">
    <property type="entry name" value="SIS_dom"/>
</dbReference>
<dbReference type="Pfam" id="PF13580">
    <property type="entry name" value="SIS_2"/>
    <property type="match status" value="1"/>
</dbReference>
<evidence type="ECO:0000259" key="3">
    <source>
        <dbReference type="PROSITE" id="PS51464"/>
    </source>
</evidence>
<evidence type="ECO:0000313" key="5">
    <source>
        <dbReference type="Proteomes" id="UP000268844"/>
    </source>
</evidence>
<dbReference type="InterPro" id="IPR040190">
    <property type="entry name" value="MURQ/GCKR"/>
</dbReference>
<dbReference type="GO" id="GO:0016835">
    <property type="term" value="F:carbon-oxygen lyase activity"/>
    <property type="evidence" value="ECO:0007669"/>
    <property type="project" value="InterPro"/>
</dbReference>
<feature type="domain" description="SIS" evidence="3">
    <location>
        <begin position="75"/>
        <end position="238"/>
    </location>
</feature>
<protein>
    <submittedName>
        <fullName evidence="4">N-acetylmuramic acid 6-phosphate etherase</fullName>
        <ecNumber evidence="4">4.2.1.126</ecNumber>
    </submittedName>
</protein>
<dbReference type="Gene3D" id="3.40.50.10490">
    <property type="entry name" value="Glucose-6-phosphate isomerase like protein, domain 1"/>
    <property type="match status" value="1"/>
</dbReference>
<evidence type="ECO:0000256" key="1">
    <source>
        <dbReference type="ARBA" id="ARBA00023239"/>
    </source>
</evidence>
<dbReference type="GO" id="GO:0016803">
    <property type="term" value="F:ether hydrolase activity"/>
    <property type="evidence" value="ECO:0007669"/>
    <property type="project" value="TreeGrafter"/>
</dbReference>
<keyword evidence="1 4" id="KW-0456">Lyase</keyword>
<dbReference type="PROSITE" id="PS51464">
    <property type="entry name" value="SIS"/>
    <property type="match status" value="1"/>
</dbReference>
<accession>A0A447IE73</accession>
<dbReference type="Proteomes" id="UP000268844">
    <property type="component" value="Unassembled WGS sequence"/>
</dbReference>
<evidence type="ECO:0000256" key="2">
    <source>
        <dbReference type="ARBA" id="ARBA00023277"/>
    </source>
</evidence>
<dbReference type="PANTHER" id="PTHR10088">
    <property type="entry name" value="GLUCOKINASE REGULATORY PROTEIN"/>
    <property type="match status" value="1"/>
</dbReference>
<dbReference type="AlphaFoldDB" id="A0A447IE73"/>
<dbReference type="CDD" id="cd05007">
    <property type="entry name" value="SIS_Etherase"/>
    <property type="match status" value="1"/>
</dbReference>
<keyword evidence="2" id="KW-0119">Carbohydrate metabolism</keyword>
<dbReference type="InterPro" id="IPR046348">
    <property type="entry name" value="SIS_dom_sf"/>
</dbReference>
<dbReference type="Gene3D" id="1.10.8.1080">
    <property type="match status" value="1"/>
</dbReference>
<dbReference type="SUPFAM" id="SSF53697">
    <property type="entry name" value="SIS domain"/>
    <property type="match status" value="1"/>
</dbReference>
<dbReference type="EC" id="4.2.1.126" evidence="4"/>
<name>A0A447IE73_9HYPH</name>
<dbReference type="GO" id="GO:0046348">
    <property type="term" value="P:amino sugar catabolic process"/>
    <property type="evidence" value="ECO:0007669"/>
    <property type="project" value="InterPro"/>
</dbReference>